<proteinExistence type="predicted"/>
<keyword evidence="2" id="KW-1185">Reference proteome</keyword>
<dbReference type="Proteomes" id="UP000031449">
    <property type="component" value="Chromosome"/>
</dbReference>
<evidence type="ECO:0000313" key="2">
    <source>
        <dbReference type="Proteomes" id="UP000031449"/>
    </source>
</evidence>
<evidence type="ECO:0000313" key="1">
    <source>
        <dbReference type="EMBL" id="AJD91137.1"/>
    </source>
</evidence>
<sequence>MQTSYSYCEGFFLIYNPIRQQHLGGIPHFGAPNYRVIFHQALQ</sequence>
<dbReference type="KEGG" id="jeo:JMA_18200"/>
<protein>
    <submittedName>
        <fullName evidence="1">Uncharacterized protein</fullName>
    </submittedName>
</protein>
<dbReference type="EMBL" id="CP009416">
    <property type="protein sequence ID" value="AJD91137.1"/>
    <property type="molecule type" value="Genomic_DNA"/>
</dbReference>
<dbReference type="HOGENOM" id="CLU_3234718_0_0_9"/>
<dbReference type="STRING" id="1508404.JMA_18200"/>
<dbReference type="AlphaFoldDB" id="A0A0B5AR55"/>
<name>A0A0B5AR55_9BACL</name>
<accession>A0A0B5AR55</accession>
<gene>
    <name evidence="1" type="ORF">JMA_18200</name>
</gene>
<organism evidence="1 2">
    <name type="scientific">Jeotgalibacillus malaysiensis</name>
    <dbReference type="NCBI Taxonomy" id="1508404"/>
    <lineage>
        <taxon>Bacteria</taxon>
        <taxon>Bacillati</taxon>
        <taxon>Bacillota</taxon>
        <taxon>Bacilli</taxon>
        <taxon>Bacillales</taxon>
        <taxon>Caryophanaceae</taxon>
        <taxon>Jeotgalibacillus</taxon>
    </lineage>
</organism>
<reference evidence="1 2" key="1">
    <citation type="submission" date="2014-08" db="EMBL/GenBank/DDBJ databases">
        <title>Complete genome of a marine bacteria Jeotgalibacillus malaysiensis.</title>
        <authorList>
            <person name="Yaakop A.S."/>
            <person name="Chan K.-G."/>
            <person name="Goh K.M."/>
        </authorList>
    </citation>
    <scope>NUCLEOTIDE SEQUENCE [LARGE SCALE GENOMIC DNA]</scope>
    <source>
        <strain evidence="1 2">D5</strain>
    </source>
</reference>
<dbReference type="BioCyc" id="JESP1508404:G14D9-11075-MONOMER"/>